<organism evidence="2 3">
    <name type="scientific">Phytophthora fragariaefolia</name>
    <dbReference type="NCBI Taxonomy" id="1490495"/>
    <lineage>
        <taxon>Eukaryota</taxon>
        <taxon>Sar</taxon>
        <taxon>Stramenopiles</taxon>
        <taxon>Oomycota</taxon>
        <taxon>Peronosporomycetes</taxon>
        <taxon>Peronosporales</taxon>
        <taxon>Peronosporaceae</taxon>
        <taxon>Phytophthora</taxon>
    </lineage>
</organism>
<dbReference type="Proteomes" id="UP001165121">
    <property type="component" value="Unassembled WGS sequence"/>
</dbReference>
<evidence type="ECO:0000256" key="1">
    <source>
        <dbReference type="SAM" id="Coils"/>
    </source>
</evidence>
<feature type="coiled-coil region" evidence="1">
    <location>
        <begin position="11"/>
        <end position="78"/>
    </location>
</feature>
<accession>A0A9W6X495</accession>
<comment type="caution">
    <text evidence="2">The sequence shown here is derived from an EMBL/GenBank/DDBJ whole genome shotgun (WGS) entry which is preliminary data.</text>
</comment>
<protein>
    <submittedName>
        <fullName evidence="2">Unnamed protein product</fullName>
    </submittedName>
</protein>
<gene>
    <name evidence="2" type="ORF">Pfra01_000688200</name>
</gene>
<sequence>MRRGAGAADPVQGEIGEVEEAQAKAKALAAERAEAQKKQEVEREKEEAAKKAAVKEAAAQAKKYVEDGRARIKRLEELQRHTSQILDSPDPAVKKIRMNIRREVSVEITVV</sequence>
<keyword evidence="3" id="KW-1185">Reference proteome</keyword>
<dbReference type="AlphaFoldDB" id="A0A9W6X495"/>
<dbReference type="OrthoDB" id="420884at2759"/>
<evidence type="ECO:0000313" key="3">
    <source>
        <dbReference type="Proteomes" id="UP001165121"/>
    </source>
</evidence>
<proteinExistence type="predicted"/>
<name>A0A9W6X495_9STRA</name>
<evidence type="ECO:0000313" key="2">
    <source>
        <dbReference type="EMBL" id="GMF30771.1"/>
    </source>
</evidence>
<reference evidence="2" key="1">
    <citation type="submission" date="2023-04" db="EMBL/GenBank/DDBJ databases">
        <title>Phytophthora fragariaefolia NBRC 109709.</title>
        <authorList>
            <person name="Ichikawa N."/>
            <person name="Sato H."/>
            <person name="Tonouchi N."/>
        </authorList>
    </citation>
    <scope>NUCLEOTIDE SEQUENCE</scope>
    <source>
        <strain evidence="2">NBRC 109709</strain>
    </source>
</reference>
<dbReference type="EMBL" id="BSXT01000603">
    <property type="protein sequence ID" value="GMF30771.1"/>
    <property type="molecule type" value="Genomic_DNA"/>
</dbReference>
<keyword evidence="1" id="KW-0175">Coiled coil</keyword>